<protein>
    <submittedName>
        <fullName evidence="14">Polyketide synthase type I</fullName>
    </submittedName>
</protein>
<dbReference type="FunFam" id="1.10.1200.10:FF:000007">
    <property type="entry name" value="Probable polyketide synthase pks17"/>
    <property type="match status" value="1"/>
</dbReference>
<dbReference type="InterPro" id="IPR014043">
    <property type="entry name" value="Acyl_transferase_dom"/>
</dbReference>
<feature type="region of interest" description="N-terminal hotdog fold" evidence="9">
    <location>
        <begin position="2020"/>
        <end position="2151"/>
    </location>
</feature>
<dbReference type="Pfam" id="PF16197">
    <property type="entry name" value="KAsynt_C_assoc"/>
    <property type="match status" value="3"/>
</dbReference>
<dbReference type="InterPro" id="IPR006162">
    <property type="entry name" value="Ppantetheine_attach_site"/>
</dbReference>
<evidence type="ECO:0000259" key="12">
    <source>
        <dbReference type="PROSITE" id="PS52004"/>
    </source>
</evidence>
<keyword evidence="4" id="KW-0808">Transferase</keyword>
<dbReference type="Pfam" id="PF21089">
    <property type="entry name" value="PKS_DH_N"/>
    <property type="match status" value="1"/>
</dbReference>
<dbReference type="FunFam" id="3.40.47.10:FF:000019">
    <property type="entry name" value="Polyketide synthase type I"/>
    <property type="match status" value="2"/>
</dbReference>
<name>A0A0B5EQ68_STRA4</name>
<dbReference type="FunFam" id="3.40.366.10:FF:000002">
    <property type="entry name" value="Probable polyketide synthase 2"/>
    <property type="match status" value="2"/>
</dbReference>
<feature type="domain" description="Carrier" evidence="11">
    <location>
        <begin position="1004"/>
        <end position="1079"/>
    </location>
</feature>
<dbReference type="PROSITE" id="PS00606">
    <property type="entry name" value="KS3_1"/>
    <property type="match status" value="2"/>
</dbReference>
<accession>A0A0B5EQ68</accession>
<dbReference type="InterPro" id="IPR049900">
    <property type="entry name" value="PKS_mFAS_DH"/>
</dbReference>
<comment type="pathway">
    <text evidence="1">Antibiotic biosynthesis.</text>
</comment>
<feature type="domain" description="Carrier" evidence="11">
    <location>
        <begin position="4400"/>
        <end position="4476"/>
    </location>
</feature>
<dbReference type="GO" id="GO:0006633">
    <property type="term" value="P:fatty acid biosynthetic process"/>
    <property type="evidence" value="ECO:0007669"/>
    <property type="project" value="InterPro"/>
</dbReference>
<keyword evidence="8" id="KW-0012">Acyltransferase</keyword>
<dbReference type="InterPro" id="IPR050091">
    <property type="entry name" value="PKS_NRPS_Biosynth_Enz"/>
</dbReference>
<dbReference type="SUPFAM" id="SSF47336">
    <property type="entry name" value="ACP-like"/>
    <property type="match status" value="3"/>
</dbReference>
<dbReference type="EMBL" id="CP010519">
    <property type="protein sequence ID" value="AJE81435.1"/>
    <property type="molecule type" value="Genomic_DNA"/>
</dbReference>
<evidence type="ECO:0000256" key="8">
    <source>
        <dbReference type="ARBA" id="ARBA00023315"/>
    </source>
</evidence>
<evidence type="ECO:0000313" key="15">
    <source>
        <dbReference type="Proteomes" id="UP000031523"/>
    </source>
</evidence>
<dbReference type="Pfam" id="PF14765">
    <property type="entry name" value="PS-DH"/>
    <property type="match status" value="1"/>
</dbReference>
<feature type="region of interest" description="Disordered" evidence="10">
    <location>
        <begin position="1974"/>
        <end position="1995"/>
    </location>
</feature>
<dbReference type="Proteomes" id="UP000031523">
    <property type="component" value="Chromosome"/>
</dbReference>
<feature type="region of interest" description="Disordered" evidence="10">
    <location>
        <begin position="1553"/>
        <end position="1573"/>
    </location>
</feature>
<evidence type="ECO:0000256" key="3">
    <source>
        <dbReference type="ARBA" id="ARBA00022553"/>
    </source>
</evidence>
<feature type="active site" description="Proton donor; for dehydratase activity" evidence="9">
    <location>
        <position position="2239"/>
    </location>
</feature>
<evidence type="ECO:0000259" key="13">
    <source>
        <dbReference type="PROSITE" id="PS52019"/>
    </source>
</evidence>
<feature type="active site" description="Proton acceptor; for dehydratase activity" evidence="9">
    <location>
        <position position="2052"/>
    </location>
</feature>
<dbReference type="InterPro" id="IPR016039">
    <property type="entry name" value="Thiolase-like"/>
</dbReference>
<dbReference type="Gene3D" id="3.40.47.10">
    <property type="match status" value="3"/>
</dbReference>
<dbReference type="SUPFAM" id="SSF55048">
    <property type="entry name" value="Probable ACP-binding domain of malonyl-CoA ACP transacylase"/>
    <property type="match status" value="3"/>
</dbReference>
<dbReference type="Pfam" id="PF00550">
    <property type="entry name" value="PP-binding"/>
    <property type="match status" value="3"/>
</dbReference>
<evidence type="ECO:0000256" key="2">
    <source>
        <dbReference type="ARBA" id="ARBA00022450"/>
    </source>
</evidence>
<dbReference type="InterPro" id="IPR036291">
    <property type="entry name" value="NAD(P)-bd_dom_sf"/>
</dbReference>
<dbReference type="InterPro" id="IPR009081">
    <property type="entry name" value="PP-bd_ACP"/>
</dbReference>
<dbReference type="InterPro" id="IPR020806">
    <property type="entry name" value="PKS_PP-bd"/>
</dbReference>
<dbReference type="InterPro" id="IPR018201">
    <property type="entry name" value="Ketoacyl_synth_AS"/>
</dbReference>
<sequence length="4575" mass="478457">MVHEPEDSMSDTPAVAATTDHRIAVVGMACRVPGAPDHEAFWQLLREGRESVTAPPAGRGIDGAFRGGFLDRVDGFDPGFFGMSPREAAAADPQQRLALELCWQALEDAGVRPGLLRGTGTGVFIGSMSDDYAKLQHREGTASAHSMTGLSRAVIANRLSYLLGLTGPSLAVDTAQSSSLAAVHLAVRSLRSGESEVALAGGVHLNLLAEEFTSAELFGALSPGGRCHTFDARADGFVRGEGGAVLVLKPLPKALADGDRVHGVLLGSALGNGAGHTLTAPEPTAQERVLRAAYEDAGVSPTGLQYVELHGTGTRLGDPVEAAALGAALGAVRPAEDPLRVGSVKTNIGHLEGAAGVVGLVKALLCVKHRELAPSLNFTHPHPGIPLDELRLAVQQTTSPWPHPEAPLLAGVSSFGMGGTNCHVVLADPESAGVGVGVGGSSAAGLSVVGSAGVGATSVGSSAVGSSVPDSSVSDSFAVREALPWLVSARSAAALRAQAAQLLAEVESADVQPGPAELADLAGSLATTRSAFEHRAAVLVEDHGSLLSGLAALAGGRGASNVLRGVVPRGETEAGGDEASGQSTGKVAFLFSGQGSQHPGMGRELYEAFPLFATALDEVATALDPELASRLPAHTSLPVVPLREVMFAGSDTEHATLLQQTAYTQPALFALEVALHRLLTHWEITPDLLLGHSLGEITAAHLAGVLDLRDAAVLVTTRAALMQAQPTGGAMTALQATEDETIASLPADGTVTIAAVNGPTETVISGDYDAVHTLAAHWASQGRKTTHLHVSHAFHSPHMDGMLDTFRNTLRTLTFHAPTTPLISNITGELATTAELSDPDYWTHHVRTTVRFHHGLTTLHTHHTTTYLELGPGHALTQLATHTHQSTDSTKTTALPLLRRKHPEVRSVLATLAELHTQGSAVGWDQLCADAGTRRVDLPTYPFQRSRHWLDESAAAPGLGTAADAAPEVPRGEQRSGSGSEQGPEHSPSVSSPSDPGAPLPRPGELLDLVREQTAAVLGYASAGAVDTDWTFRDLGLDSYGTVELRDRLARLSGRDLPSTVLFNHPTPGDMARWLHTQLSGEDATAPAAGGPGSALATADDPIVIVGMACRYPGGVSSPAELWRLLREEQHALGSFPEDRGWDLAALHDADPDRAGTSYARSGSFLDDVAGFDAEFFGISPREALAMDPQQRLLLETAWEAFERAGIETDRLRGSRTGTFVGATTQDYGPRMYEAEGGLDGYVLTGTTPSVASGRLSYVFGLEGPAVTVDTACSSSLVALHLAAQSLRNGECDLALAGGVTVLSTPGMFIEFSRQRGLAADGRCKSFAAAADGTGWAEGVGLLLVERLSDARRKGHRVLAVVRGTAVNQDGASNGLTAPNGQSQERLIRTALTNSGLTAADVDAVEAHGTGTKLGDPIEAQALLATYGQDRPEERPLWLGSVKSNIGHTQAAAGVAGIIKMVQAIQHGQLPATLHVDEPTPHVDWSSGGVQLLTEQREWPALDRPRRAAVSSFGISGTNAHVILEQAPKDEGAKNEGAEGESPADELLESAGALDGTAGSGSGPDSPSTPASWLLSGHTAQALRDAAQRLLTQVTEQPDLEASAVADALNRRARFPHRAAVIGTGRDELLAGLAAVAEGSPHSNVVTGTAREGKTVFVFPGQGSQWVGMGVQLLATSPVFTKSMEECAQALAPFTDWNLLEVLDDADALGRVDVVQPATWAVMVSLARWWQDHGIHPDAVIGHSQGEIAAAHIAGALSLEDAARVVALRSQALTTLAGTGGMMSLALSAETAGELIASYGDDLHLAALNSPTSTVVAGTTEALDNLQQHCEAEGIRHRRIPVDYASHTPLVEPLRAQLDFQIGELTPRQSDIPFYSTVTTEPVDTTTLTTDYWFTNLRTTVHFNPTIQKLLTHGHTHYIETSPHPGLTTAIQETTETPENADTETDPSPLTTHATLLRNDDSATRLHHALAHAHTHGLTPAAQPTSQPTTHHPDLPTYPFQHKRYWLAPAGSAGARPSGHPLLGAPVAVAGTESVLFDGKLGLSTHPWLADHAVSGTVLLPGTAMLEMALHAAVHVGCARVDDLTLSDPLLIPAGGTVQLQVTVAAPDAEGRRPVHLHSRPAEARTGAEQLADTPWTLHAEGTLSPGAETPLAGAADTDTDPVWPPRDAEAVPLADGYARLGALGYDYGPVFQGLRTLWRRTDEVFAEVVLPEDVRQAAGSGSGGGSGGGFDAHPALLDAVLHAVLLGGTLAAPADSAEERALLPFAWSGVRLHATGATAVRASVRPVGPDAVSLELRDPAGRPVASVERLTFLPVAVEQLRARATARHDGLYRMDWAPLPVAAVSPTAAVPDTGTWYLLDAGASETRIPAPESTENTENTELSLATWGLTACTDLDSLAGQVSRGEIAAPDVVLVQGVVPVHDLALDRGPEGSSGAEGVRQSAARALELVRQWLGTEQFDGARLVFVTRGAMAVEPGEEVRDLAGAALWGLIRAAETENPGRFGLLDLDEEPESVRALPRAIGSGEPQLALRGGESAVPRLVRMPGSGESSGTGESADWDPEGTVLLTGGSGSLAALLAKHLVAEHGVRHLLLASRRGPGAEGADELRGELLALGAASVTLAACDLAEEGATRALVAAVPEARPLTAVVHLAGLLDDGPVTTLTPERLGRVLAPKVDAAWNLHHATRGLPLRAFLMFSSVAGTLGLAGQANYAAANAFLDAFAQRRRAEGLPAQSLAWGLWAQASGMTRHLAEADVSRMARQGLAAMDSAQGLALFDAALGTDAAHVVAARLSLGAFRTAAGAGSAATVVPPVLRSLVRTPVRRAATGAAPAAGTEFAARLAALSAAERDRETAELVRAQVSAVLGHSTAELVDPAKAFKELGFDSLTAVELRNRLAEATGRRLPTTLVFDYPSPEALAGYLSAEIGGSGGAGAASAAGNRARTAAGGAASRDLGVDSEPIALVGMACRYPGGIGSPEDLWRLVLAGQDGISEFPKDRGWDLGSLYHPDPDNPGTSSTKVGNFLHEAGEFDAEFFGISPREALAMDPQQRLLLETAWEAFERTGIDPLSLRGSRTGVFAGLMYHDYANGVSDAEAESVAGHVLTGTQGSVASGRLSYVFGLEGPAVTVDTACSSSLVALHLAAQSLRNGECDLALAGGATVMATPDTFVEFSRQRGLAADGRCKSFAAAADGTGWGEGVGLLLVERLSDAQRNGHPVLAVVRSTAVNQDGASNGLTAPNGPAQQRVITTALQTAGLTGSDVDAVEAHGTGTKLGDPIEAQALLATYGQDRPEERPLWLGSVKSNIGHTQAAAGVAGIIKMVQAIQHGQLPATLHVDEPTPHVDWSSGGVQLLTEQREWPTLDRPRRAAVSSFGISGTNAHVILEQAPDAAVVATTAAPKSGSAPTDLNALPLPVSWTLSGRSEEVLRDQAGLLRGYLREHAEVSAEEVAGALAHRSRFDHRAVLVGTSREELLTGLEALANGLPHPALTQGTAHDGKTVFVFPGQGSQWVGMGVQLLATSPVFAKSMEECAQALAPFTDWNLLDVLDDADALARVDVVQPATWAVMVSLARWWQDHGIHPDAVIGHSQGEIAAAHIAGALSLEDAARVVALRSKALTTLAGTGGMMSLALSAEQAGELIAPYGDDLHLAALNSPTSTVVAGTTQALDNLQQHCEAEGIRHRRIPVDYASHTPLVEPLKNQLASQIGELTPRQSDIPFYSTVTTEPVDTTTLTTDYWFTNLRTTVHFNPTIQRLLNDGHTHYIETSPHPGLTTAIQETTDTDTTDTITVTTHATLLRGDDSATRLQHALAHAHTHGLTPTITTHSQPTTHHPDLPTYPFQHKRYWLASSAPQDQAVSAADDAFWASVEGADAEALAGRLKVPAEALGAVLPALSAWRRQAHRATALDDWRYQVRWEAAASGEASGLTGTWLAYTGAGAEPPKELVSALEAAGARTAHVPDLPELERRLREEPEIAGVLSLDIGTAATLALLKGLARGGVEVPVWHLTRQAVRAVPEDPAPLPEQAQVWGLGRVAALEYPRLWGGLVDLPGRPEPEAPEAEEAQAPGPYAELVRRLRGGGAAQDGEDQLAVRRTGAYARRLLRHPYPVAAGSAPWRPRHTTLVTGGTGALGPHIARWLAEAGAERLVVTSRRGPLAEGMPELVAELQERGVDAEVVACDVADRSAVAGLVADLEARGHRIGTVVHAAALMQLNSLDGLTAEELDAVLEAKVAGARHLDELLAHHPVEAFVLFSSIAGVWGSGDHGAYAAANAHLDAFAEQRRARGLPATSVAWGVWGSDKLPDAVDPDFLRRQGLPLIDPETAFAGLQQALDHDETFVVLAEVDWARFVPVFASARRRPLLDTIPEVAALLAEESPEAAAGTDRHPLVRRLSGLSPEAREEELLGLVQSGLAAVLGHEPERAEVPAKTPFKQLGVDSLLAVEVRNRLAGATGLKLPATLVYDHPSPGAVARFLLAELAAALSADGGTGEGQGGEPGRTAPVLGSVHSELDRLETVLASGGVEQAERSTVADRLRVLLAELDGPRTAVQDESDDLDDLDLVDDEDMFDLIDKELGGS</sequence>
<dbReference type="Pfam" id="PF00698">
    <property type="entry name" value="Acyl_transf_1"/>
    <property type="match status" value="3"/>
</dbReference>
<keyword evidence="6" id="KW-0045">Antibiotic biosynthesis</keyword>
<dbReference type="PROSITE" id="PS00012">
    <property type="entry name" value="PHOSPHOPANTETHEINE"/>
    <property type="match status" value="2"/>
</dbReference>
<feature type="domain" description="Ketosynthase family 3 (KS3)" evidence="12">
    <location>
        <begin position="2959"/>
        <end position="3386"/>
    </location>
</feature>
<dbReference type="InterPro" id="IPR014031">
    <property type="entry name" value="Ketoacyl_synth_C"/>
</dbReference>
<dbReference type="Pfam" id="PF08659">
    <property type="entry name" value="KR"/>
    <property type="match status" value="2"/>
</dbReference>
<dbReference type="SMART" id="SM01294">
    <property type="entry name" value="PKS_PP_betabranch"/>
    <property type="match status" value="2"/>
</dbReference>
<dbReference type="Gene3D" id="6.10.140.1830">
    <property type="match status" value="1"/>
</dbReference>
<feature type="domain" description="Ketosynthase family 3 (KS3)" evidence="12">
    <location>
        <begin position="1100"/>
        <end position="1526"/>
    </location>
</feature>
<dbReference type="InterPro" id="IPR054514">
    <property type="entry name" value="RhiE-like_linker"/>
</dbReference>
<dbReference type="Pfam" id="PF18369">
    <property type="entry name" value="PKS_DE"/>
    <property type="match status" value="1"/>
</dbReference>
<dbReference type="PANTHER" id="PTHR43775:SF51">
    <property type="entry name" value="INACTIVE PHENOLPHTHIOCEROL SYNTHESIS POLYKETIDE SYNTHASE TYPE I PKS1-RELATED"/>
    <property type="match status" value="1"/>
</dbReference>
<dbReference type="NCBIfam" id="NF045894">
    <property type="entry name" value="PKS_plus_SDR"/>
    <property type="match status" value="1"/>
</dbReference>
<dbReference type="Gene3D" id="3.40.50.720">
    <property type="entry name" value="NAD(P)-binding Rossmann-like Domain"/>
    <property type="match status" value="2"/>
</dbReference>
<dbReference type="InterPro" id="IPR041618">
    <property type="entry name" value="PKS_DE"/>
</dbReference>
<dbReference type="PROSITE" id="PS52019">
    <property type="entry name" value="PKS_MFAS_DH"/>
    <property type="match status" value="1"/>
</dbReference>
<evidence type="ECO:0000259" key="11">
    <source>
        <dbReference type="PROSITE" id="PS50075"/>
    </source>
</evidence>
<dbReference type="Gene3D" id="3.40.366.10">
    <property type="entry name" value="Malonyl-Coenzyme A Acyl Carrier Protein, domain 2"/>
    <property type="match status" value="3"/>
</dbReference>
<dbReference type="InterPro" id="IPR016036">
    <property type="entry name" value="Malonyl_transacylase_ACP-bd"/>
</dbReference>
<dbReference type="PROSITE" id="PS50075">
    <property type="entry name" value="CARRIER"/>
    <property type="match status" value="3"/>
</dbReference>
<evidence type="ECO:0000256" key="7">
    <source>
        <dbReference type="ARBA" id="ARBA00023268"/>
    </source>
</evidence>
<dbReference type="SMART" id="SM00826">
    <property type="entry name" value="PKS_DH"/>
    <property type="match status" value="1"/>
</dbReference>
<dbReference type="InterPro" id="IPR013968">
    <property type="entry name" value="PKS_KR"/>
</dbReference>
<evidence type="ECO:0000256" key="6">
    <source>
        <dbReference type="ARBA" id="ARBA00023194"/>
    </source>
</evidence>
<dbReference type="CDD" id="cd08956">
    <property type="entry name" value="KR_3_FAS_SDR_x"/>
    <property type="match status" value="1"/>
</dbReference>
<dbReference type="CDD" id="cd08952">
    <property type="entry name" value="KR_1_SDR_x"/>
    <property type="match status" value="1"/>
</dbReference>
<reference evidence="14 15" key="1">
    <citation type="submission" date="2015-01" db="EMBL/GenBank/DDBJ databases">
        <title>Enhanced salinomycin production by adjusting the supply of polyketide extender units in Streptomyce albus DSM 41398.</title>
        <authorList>
            <person name="Lu C."/>
        </authorList>
    </citation>
    <scope>NUCLEOTIDE SEQUENCE [LARGE SCALE GENOMIC DNA]</scope>
    <source>
        <strain evidence="15">ATCC 21838 / DSM 41398 / FERM P-419 / JCM 4703 / NBRC 107858</strain>
    </source>
</reference>
<dbReference type="PROSITE" id="PS52004">
    <property type="entry name" value="KS3_2"/>
    <property type="match status" value="3"/>
</dbReference>
<dbReference type="CDD" id="cd00833">
    <property type="entry name" value="PKS"/>
    <property type="match status" value="3"/>
</dbReference>
<dbReference type="Pfam" id="PF22336">
    <property type="entry name" value="RhiE-like_linker"/>
    <property type="match status" value="1"/>
</dbReference>
<dbReference type="InterPro" id="IPR049552">
    <property type="entry name" value="PKS_DH_N"/>
</dbReference>
<gene>
    <name evidence="14" type="ORF">SLNWT_1059</name>
</gene>
<keyword evidence="7" id="KW-0511">Multifunctional enzyme</keyword>
<dbReference type="InterPro" id="IPR032821">
    <property type="entry name" value="PKS_assoc"/>
</dbReference>
<dbReference type="Gene3D" id="1.10.1200.10">
    <property type="entry name" value="ACP-like"/>
    <property type="match status" value="3"/>
</dbReference>
<dbReference type="InterPro" id="IPR042104">
    <property type="entry name" value="PKS_dehydratase_sf"/>
</dbReference>
<dbReference type="SMART" id="SM00822">
    <property type="entry name" value="PKS_KR"/>
    <property type="match status" value="2"/>
</dbReference>
<feature type="domain" description="Carrier" evidence="11">
    <location>
        <begin position="2852"/>
        <end position="2927"/>
    </location>
</feature>
<feature type="region of interest" description="C-terminal hotdog fold" evidence="9">
    <location>
        <begin position="2169"/>
        <end position="2322"/>
    </location>
</feature>
<dbReference type="Gene3D" id="3.10.129.110">
    <property type="entry name" value="Polyketide synthase dehydratase"/>
    <property type="match status" value="1"/>
</dbReference>
<dbReference type="InterPro" id="IPR036736">
    <property type="entry name" value="ACP-like_sf"/>
</dbReference>
<feature type="domain" description="PKS/mFAS DH" evidence="13">
    <location>
        <begin position="2020"/>
        <end position="2322"/>
    </location>
</feature>
<evidence type="ECO:0000256" key="4">
    <source>
        <dbReference type="ARBA" id="ARBA00022679"/>
    </source>
</evidence>
<dbReference type="Gene3D" id="3.30.70.3290">
    <property type="match status" value="3"/>
</dbReference>
<feature type="region of interest" description="Disordered" evidence="10">
    <location>
        <begin position="961"/>
        <end position="1004"/>
    </location>
</feature>
<keyword evidence="2" id="KW-0596">Phosphopantetheine</keyword>
<dbReference type="Pfam" id="PF02801">
    <property type="entry name" value="Ketoacyl-synt_C"/>
    <property type="match status" value="3"/>
</dbReference>
<feature type="compositionally biased region" description="Low complexity" evidence="10">
    <location>
        <begin position="1563"/>
        <end position="1572"/>
    </location>
</feature>
<evidence type="ECO:0000313" key="14">
    <source>
        <dbReference type="EMBL" id="AJE81435.1"/>
    </source>
</evidence>
<dbReference type="KEGG" id="sals:SLNWT_1059"/>
<evidence type="ECO:0000256" key="9">
    <source>
        <dbReference type="PROSITE-ProRule" id="PRU01363"/>
    </source>
</evidence>
<dbReference type="PANTHER" id="PTHR43775">
    <property type="entry name" value="FATTY ACID SYNTHASE"/>
    <property type="match status" value="1"/>
</dbReference>
<keyword evidence="5" id="KW-0677">Repeat</keyword>
<dbReference type="GO" id="GO:0031177">
    <property type="term" value="F:phosphopantetheine binding"/>
    <property type="evidence" value="ECO:0007669"/>
    <property type="project" value="InterPro"/>
</dbReference>
<dbReference type="GO" id="GO:0033068">
    <property type="term" value="P:macrolide biosynthetic process"/>
    <property type="evidence" value="ECO:0007669"/>
    <property type="project" value="UniProtKB-ARBA"/>
</dbReference>
<keyword evidence="3" id="KW-0597">Phosphoprotein</keyword>
<evidence type="ECO:0000256" key="5">
    <source>
        <dbReference type="ARBA" id="ARBA00022737"/>
    </source>
</evidence>
<feature type="compositionally biased region" description="Low complexity" evidence="10">
    <location>
        <begin position="1976"/>
        <end position="1990"/>
    </location>
</feature>
<dbReference type="InterPro" id="IPR014030">
    <property type="entry name" value="Ketoacyl_synth_N"/>
</dbReference>
<dbReference type="InterPro" id="IPR055123">
    <property type="entry name" value="SpnB-like_Rossmann"/>
</dbReference>
<dbReference type="InterPro" id="IPR049551">
    <property type="entry name" value="PKS_DH_C"/>
</dbReference>
<dbReference type="Pfam" id="PF00109">
    <property type="entry name" value="ketoacyl-synt"/>
    <property type="match status" value="3"/>
</dbReference>
<dbReference type="SMART" id="SM00825">
    <property type="entry name" value="PKS_KS"/>
    <property type="match status" value="3"/>
</dbReference>
<dbReference type="SUPFAM" id="SSF52151">
    <property type="entry name" value="FabD/lysophospholipase-like"/>
    <property type="match status" value="3"/>
</dbReference>
<organism evidence="14 15">
    <name type="scientific">Streptomyces albus (strain ATCC 21838 / DSM 41398 / FERM P-419 / JCM 4703 / NBRC 107858)</name>
    <dbReference type="NCBI Taxonomy" id="1081613"/>
    <lineage>
        <taxon>Bacteria</taxon>
        <taxon>Bacillati</taxon>
        <taxon>Actinomycetota</taxon>
        <taxon>Actinomycetes</taxon>
        <taxon>Kitasatosporales</taxon>
        <taxon>Streptomycetaceae</taxon>
        <taxon>Streptomyces</taxon>
    </lineage>
</organism>
<dbReference type="SUPFAM" id="SSF53901">
    <property type="entry name" value="Thiolase-like"/>
    <property type="match status" value="3"/>
</dbReference>
<evidence type="ECO:0000256" key="1">
    <source>
        <dbReference type="ARBA" id="ARBA00004792"/>
    </source>
</evidence>
<evidence type="ECO:0000256" key="10">
    <source>
        <dbReference type="SAM" id="MobiDB-lite"/>
    </source>
</evidence>
<keyword evidence="15" id="KW-1185">Reference proteome</keyword>
<proteinExistence type="predicted"/>
<dbReference type="SUPFAM" id="SSF51735">
    <property type="entry name" value="NAD(P)-binding Rossmann-fold domains"/>
    <property type="match status" value="4"/>
</dbReference>
<dbReference type="InterPro" id="IPR020807">
    <property type="entry name" value="PKS_DH"/>
</dbReference>
<feature type="region of interest" description="Disordered" evidence="10">
    <location>
        <begin position="1525"/>
        <end position="1544"/>
    </location>
</feature>
<dbReference type="InterPro" id="IPR016035">
    <property type="entry name" value="Acyl_Trfase/lysoPLipase"/>
</dbReference>
<feature type="domain" description="Ketosynthase family 3 (KS3)" evidence="12">
    <location>
        <begin position="20"/>
        <end position="428"/>
    </location>
</feature>
<dbReference type="InterPro" id="IPR057326">
    <property type="entry name" value="KR_dom"/>
</dbReference>
<dbReference type="InterPro" id="IPR001227">
    <property type="entry name" value="Ac_transferase_dom_sf"/>
</dbReference>
<dbReference type="InterPro" id="IPR020841">
    <property type="entry name" value="PKS_Beta-ketoAc_synthase_dom"/>
</dbReference>
<feature type="compositionally biased region" description="Basic and acidic residues" evidence="10">
    <location>
        <begin position="1527"/>
        <end position="1537"/>
    </location>
</feature>
<dbReference type="GO" id="GO:0004315">
    <property type="term" value="F:3-oxoacyl-[acyl-carrier-protein] synthase activity"/>
    <property type="evidence" value="ECO:0007669"/>
    <property type="project" value="InterPro"/>
</dbReference>
<dbReference type="GO" id="GO:0004312">
    <property type="term" value="F:fatty acid synthase activity"/>
    <property type="evidence" value="ECO:0007669"/>
    <property type="project" value="TreeGrafter"/>
</dbReference>
<dbReference type="Pfam" id="PF22953">
    <property type="entry name" value="SpnB_Rossmann"/>
    <property type="match status" value="1"/>
</dbReference>
<dbReference type="SMART" id="SM00823">
    <property type="entry name" value="PKS_PP"/>
    <property type="match status" value="3"/>
</dbReference>
<dbReference type="SMART" id="SM00827">
    <property type="entry name" value="PKS_AT"/>
    <property type="match status" value="3"/>
</dbReference>